<proteinExistence type="predicted"/>
<dbReference type="EMBL" id="AQQW01000006">
    <property type="protein sequence ID" value="ETW12580.1"/>
    <property type="molecule type" value="Genomic_DNA"/>
</dbReference>
<sequence length="133" mass="14250">MTGAEDVPALPGGKLRVDKWLWQARFFKTRSLAAKVVSGGHVRLNGARIAKPAVAVGAGDVLTFPQARDVRVVRIVALGERRGPAPEARGLYDDLSPPEPRAPDPSRPVASAGGRPTKKARRQLDQTRGEALE</sequence>
<dbReference type="AlphaFoldDB" id="W4HKS2"/>
<feature type="region of interest" description="Disordered" evidence="2">
    <location>
        <begin position="84"/>
        <end position="133"/>
    </location>
</feature>
<dbReference type="Pfam" id="PF01479">
    <property type="entry name" value="S4"/>
    <property type="match status" value="1"/>
</dbReference>
<dbReference type="InterPro" id="IPR002942">
    <property type="entry name" value="S4_RNA-bd"/>
</dbReference>
<gene>
    <name evidence="4" type="ORF">ATO8_11199</name>
</gene>
<feature type="domain" description="RNA-binding S4" evidence="3">
    <location>
        <begin position="15"/>
        <end position="80"/>
    </location>
</feature>
<evidence type="ECO:0000256" key="2">
    <source>
        <dbReference type="SAM" id="MobiDB-lite"/>
    </source>
</evidence>
<dbReference type="PATRIC" id="fig|1317118.6.peg.2307"/>
<dbReference type="eggNOG" id="COG1188">
    <property type="taxonomic scope" value="Bacteria"/>
</dbReference>
<feature type="compositionally biased region" description="Pro residues" evidence="2">
    <location>
        <begin position="97"/>
        <end position="106"/>
    </location>
</feature>
<evidence type="ECO:0000259" key="3">
    <source>
        <dbReference type="SMART" id="SM00363"/>
    </source>
</evidence>
<protein>
    <submittedName>
        <fullName evidence="4">Heat shock protein</fullName>
    </submittedName>
</protein>
<evidence type="ECO:0000313" key="5">
    <source>
        <dbReference type="Proteomes" id="UP000019063"/>
    </source>
</evidence>
<feature type="compositionally biased region" description="Basic and acidic residues" evidence="2">
    <location>
        <begin position="122"/>
        <end position="133"/>
    </location>
</feature>
<keyword evidence="4" id="KW-0346">Stress response</keyword>
<keyword evidence="5" id="KW-1185">Reference proteome</keyword>
<reference evidence="4 5" key="1">
    <citation type="journal article" date="2014" name="Antonie Van Leeuwenhoek">
        <title>Roseivivax atlanticus sp. nov., isolated from surface seawater of the Atlantic Ocean.</title>
        <authorList>
            <person name="Li G."/>
            <person name="Lai Q."/>
            <person name="Liu X."/>
            <person name="Sun F."/>
            <person name="Shao Z."/>
        </authorList>
    </citation>
    <scope>NUCLEOTIDE SEQUENCE [LARGE SCALE GENOMIC DNA]</scope>
    <source>
        <strain evidence="4 5">22II-s10s</strain>
    </source>
</reference>
<dbReference type="Proteomes" id="UP000019063">
    <property type="component" value="Unassembled WGS sequence"/>
</dbReference>
<keyword evidence="1" id="KW-0694">RNA-binding</keyword>
<organism evidence="4 5">
    <name type="scientific">Roseivivax marinus</name>
    <dbReference type="NCBI Taxonomy" id="1379903"/>
    <lineage>
        <taxon>Bacteria</taxon>
        <taxon>Pseudomonadati</taxon>
        <taxon>Pseudomonadota</taxon>
        <taxon>Alphaproteobacteria</taxon>
        <taxon>Rhodobacterales</taxon>
        <taxon>Roseobacteraceae</taxon>
        <taxon>Roseivivax</taxon>
    </lineage>
</organism>
<evidence type="ECO:0000313" key="4">
    <source>
        <dbReference type="EMBL" id="ETW12580.1"/>
    </source>
</evidence>
<dbReference type="SMART" id="SM00363">
    <property type="entry name" value="S4"/>
    <property type="match status" value="1"/>
</dbReference>
<comment type="caution">
    <text evidence="4">The sequence shown here is derived from an EMBL/GenBank/DDBJ whole genome shotgun (WGS) entry which is preliminary data.</text>
</comment>
<dbReference type="CDD" id="cd00165">
    <property type="entry name" value="S4"/>
    <property type="match status" value="1"/>
</dbReference>
<dbReference type="PROSITE" id="PS50889">
    <property type="entry name" value="S4"/>
    <property type="match status" value="1"/>
</dbReference>
<name>W4HKS2_9RHOB</name>
<dbReference type="GO" id="GO:0003723">
    <property type="term" value="F:RNA binding"/>
    <property type="evidence" value="ECO:0007669"/>
    <property type="project" value="UniProtKB-KW"/>
</dbReference>
<dbReference type="InterPro" id="IPR036986">
    <property type="entry name" value="S4_RNA-bd_sf"/>
</dbReference>
<dbReference type="SUPFAM" id="SSF55174">
    <property type="entry name" value="Alpha-L RNA-binding motif"/>
    <property type="match status" value="1"/>
</dbReference>
<evidence type="ECO:0000256" key="1">
    <source>
        <dbReference type="PROSITE-ProRule" id="PRU00182"/>
    </source>
</evidence>
<accession>W4HKS2</accession>
<dbReference type="STRING" id="1379903.ATO8_11199"/>
<dbReference type="Gene3D" id="3.10.290.10">
    <property type="entry name" value="RNA-binding S4 domain"/>
    <property type="match status" value="1"/>
</dbReference>